<name>A0AC58TMB9_TOBAC</name>
<protein>
    <submittedName>
        <fullName evidence="2">Membrane-associated kinase regulator 6</fullName>
    </submittedName>
</protein>
<evidence type="ECO:0000313" key="2">
    <source>
        <dbReference type="RefSeq" id="XP_075098373.1"/>
    </source>
</evidence>
<evidence type="ECO:0000313" key="1">
    <source>
        <dbReference type="Proteomes" id="UP000790787"/>
    </source>
</evidence>
<reference evidence="1" key="1">
    <citation type="journal article" date="2014" name="Nat. Commun.">
        <title>The tobacco genome sequence and its comparison with those of tomato and potato.</title>
        <authorList>
            <person name="Sierro N."/>
            <person name="Battey J.N."/>
            <person name="Ouadi S."/>
            <person name="Bakaher N."/>
            <person name="Bovet L."/>
            <person name="Willig A."/>
            <person name="Goepfert S."/>
            <person name="Peitsch M.C."/>
            <person name="Ivanov N.V."/>
        </authorList>
    </citation>
    <scope>NUCLEOTIDE SEQUENCE [LARGE SCALE GENOMIC DNA]</scope>
</reference>
<proteinExistence type="predicted"/>
<dbReference type="RefSeq" id="XP_075098373.1">
    <property type="nucleotide sequence ID" value="XM_075242272.1"/>
</dbReference>
<keyword evidence="2" id="KW-0808">Transferase</keyword>
<accession>A0AC58TMB9</accession>
<reference evidence="2" key="2">
    <citation type="submission" date="2025-08" db="UniProtKB">
        <authorList>
            <consortium name="RefSeq"/>
        </authorList>
    </citation>
    <scope>IDENTIFICATION</scope>
    <source>
        <tissue evidence="2">Leaf</tissue>
    </source>
</reference>
<gene>
    <name evidence="2" type="primary">LOC142175463</name>
</gene>
<keyword evidence="1" id="KW-1185">Reference proteome</keyword>
<organism evidence="1 2">
    <name type="scientific">Nicotiana tabacum</name>
    <name type="common">Common tobacco</name>
    <dbReference type="NCBI Taxonomy" id="4097"/>
    <lineage>
        <taxon>Eukaryota</taxon>
        <taxon>Viridiplantae</taxon>
        <taxon>Streptophyta</taxon>
        <taxon>Embryophyta</taxon>
        <taxon>Tracheophyta</taxon>
        <taxon>Spermatophyta</taxon>
        <taxon>Magnoliopsida</taxon>
        <taxon>eudicotyledons</taxon>
        <taxon>Gunneridae</taxon>
        <taxon>Pentapetalae</taxon>
        <taxon>asterids</taxon>
        <taxon>lamiids</taxon>
        <taxon>Solanales</taxon>
        <taxon>Solanaceae</taxon>
        <taxon>Nicotianoideae</taxon>
        <taxon>Nicotianeae</taxon>
        <taxon>Nicotiana</taxon>
    </lineage>
</organism>
<dbReference type="Proteomes" id="UP000790787">
    <property type="component" value="Chromosome 21"/>
</dbReference>
<keyword evidence="2" id="KW-0418">Kinase</keyword>
<sequence>MENSLMRISTEYASDDFGEAAYIEMDPTLSPSKSFSNVNPHDLMNFNFPTSAESPLTLVQADELISKGSLMPLLINPMKMESTNYYPSSSVPKYPQSLKTKQELHSSSRVLCISFRRCGGSLSSRNVMQKLFDFLKPLCQKIRCDFGCKSGISTSTIEGVNIYCSQGTSPRTSLTCSVDDWRRSCDSESSIYEAVLHCKRTIDSGRSEVDSRGKGIAE</sequence>